<accession>A0A7Y7YIZ4</accession>
<dbReference type="AlphaFoldDB" id="A0A7Y7YIZ4"/>
<dbReference type="RefSeq" id="WP_177058809.1">
    <property type="nucleotide sequence ID" value="NZ_JACAPS010000021.1"/>
</dbReference>
<proteinExistence type="predicted"/>
<dbReference type="EMBL" id="JACAQD010000075">
    <property type="protein sequence ID" value="NWC37412.1"/>
    <property type="molecule type" value="Genomic_DNA"/>
</dbReference>
<comment type="caution">
    <text evidence="1">The sequence shown here is derived from an EMBL/GenBank/DDBJ whole genome shotgun (WGS) entry which is preliminary data.</text>
</comment>
<gene>
    <name evidence="1" type="ORF">HX876_34235</name>
</gene>
<sequence>MSALHGQTRRLGKMVMIVSAVLLWPILASADGFQWNCPVKYQGNDGMQTRVANGLIFLYINPMSLQGLTQEIINYQAEKVRSVAERVAYENSPGLASNEVTKAVGCSLIQPPVQKIPGESFSYSCDLRDVGEPGIPPC</sequence>
<reference evidence="1 2" key="1">
    <citation type="submission" date="2020-04" db="EMBL/GenBank/DDBJ databases">
        <title>Molecular characterization of pseudomonads from Agaricus bisporus reveal novel blotch 2 pathogens in Western Europe.</title>
        <authorList>
            <person name="Taparia T."/>
            <person name="Krijger M."/>
            <person name="Haynes E."/>
            <person name="Elpinstone J.G."/>
            <person name="Noble R."/>
            <person name="Van Der Wolf J."/>
        </authorList>
    </citation>
    <scope>NUCLEOTIDE SEQUENCE [LARGE SCALE GENOMIC DNA]</scope>
    <source>
        <strain evidence="1 2">IPO3737</strain>
    </source>
</reference>
<protein>
    <submittedName>
        <fullName evidence="1">Uncharacterized protein</fullName>
    </submittedName>
</protein>
<evidence type="ECO:0000313" key="2">
    <source>
        <dbReference type="Proteomes" id="UP000520592"/>
    </source>
</evidence>
<organism evidence="1 2">
    <name type="scientific">Pseudomonas gingeri</name>
    <dbReference type="NCBI Taxonomy" id="117681"/>
    <lineage>
        <taxon>Bacteria</taxon>
        <taxon>Pseudomonadati</taxon>
        <taxon>Pseudomonadota</taxon>
        <taxon>Gammaproteobacteria</taxon>
        <taxon>Pseudomonadales</taxon>
        <taxon>Pseudomonadaceae</taxon>
        <taxon>Pseudomonas</taxon>
    </lineage>
</organism>
<name>A0A7Y7YIZ4_9PSED</name>
<dbReference type="Proteomes" id="UP000520592">
    <property type="component" value="Unassembled WGS sequence"/>
</dbReference>
<evidence type="ECO:0000313" key="1">
    <source>
        <dbReference type="EMBL" id="NWC37412.1"/>
    </source>
</evidence>